<evidence type="ECO:0000313" key="8">
    <source>
        <dbReference type="Proteomes" id="UP000289886"/>
    </source>
</evidence>
<evidence type="ECO:0000256" key="5">
    <source>
        <dbReference type="SAM" id="Phobius"/>
    </source>
</evidence>
<dbReference type="EMBL" id="SCEB01215581">
    <property type="protein sequence ID" value="RXM28764.1"/>
    <property type="molecule type" value="Genomic_DNA"/>
</dbReference>
<keyword evidence="8" id="KW-1185">Reference proteome</keyword>
<name>A0A444U0R9_ACIRT</name>
<dbReference type="SUPFAM" id="SSF161111">
    <property type="entry name" value="Cation efflux protein transmembrane domain-like"/>
    <property type="match status" value="1"/>
</dbReference>
<feature type="transmembrane region" description="Helical" evidence="5">
    <location>
        <begin position="12"/>
        <end position="30"/>
    </location>
</feature>
<evidence type="ECO:0000256" key="4">
    <source>
        <dbReference type="ARBA" id="ARBA00023136"/>
    </source>
</evidence>
<evidence type="ECO:0000256" key="2">
    <source>
        <dbReference type="ARBA" id="ARBA00022692"/>
    </source>
</evidence>
<accession>A0A444U0R9</accession>
<gene>
    <name evidence="7" type="ORF">EOD39_2500</name>
</gene>
<comment type="subcellular location">
    <subcellularLocation>
        <location evidence="1">Membrane</location>
        <topology evidence="1">Multi-pass membrane protein</topology>
    </subcellularLocation>
</comment>
<evidence type="ECO:0000259" key="6">
    <source>
        <dbReference type="Pfam" id="PF01545"/>
    </source>
</evidence>
<dbReference type="InterPro" id="IPR058533">
    <property type="entry name" value="Cation_efflux_TM"/>
</dbReference>
<protein>
    <submittedName>
        <fullName evidence="7">Zinc transporter 10</fullName>
    </submittedName>
</protein>
<keyword evidence="4 5" id="KW-0472">Membrane</keyword>
<sequence>MGRYTRNSYRLIVISTMALFLAELVIGYVGNSVTLTLDAFSVYSHLLSMIDGFSGVRLSRMHRHRRFTFGLLISSPRLQSSPSLLTLLTPAQFWPAQPAGRLLTSSPLPWLHSPVRSAIAEVEDWIAC</sequence>
<dbReference type="InterPro" id="IPR027469">
    <property type="entry name" value="Cation_efflux_TMD_sf"/>
</dbReference>
<keyword evidence="2 5" id="KW-0812">Transmembrane</keyword>
<dbReference type="Gene3D" id="1.20.1510.10">
    <property type="entry name" value="Cation efflux protein transmembrane domain"/>
    <property type="match status" value="1"/>
</dbReference>
<dbReference type="GO" id="GO:0016020">
    <property type="term" value="C:membrane"/>
    <property type="evidence" value="ECO:0007669"/>
    <property type="project" value="UniProtKB-SubCell"/>
</dbReference>
<organism evidence="7 8">
    <name type="scientific">Acipenser ruthenus</name>
    <name type="common">Sterlet sturgeon</name>
    <dbReference type="NCBI Taxonomy" id="7906"/>
    <lineage>
        <taxon>Eukaryota</taxon>
        <taxon>Metazoa</taxon>
        <taxon>Chordata</taxon>
        <taxon>Craniata</taxon>
        <taxon>Vertebrata</taxon>
        <taxon>Euteleostomi</taxon>
        <taxon>Actinopterygii</taxon>
        <taxon>Chondrostei</taxon>
        <taxon>Acipenseriformes</taxon>
        <taxon>Acipenseridae</taxon>
        <taxon>Acipenser</taxon>
    </lineage>
</organism>
<evidence type="ECO:0000256" key="3">
    <source>
        <dbReference type="ARBA" id="ARBA00022989"/>
    </source>
</evidence>
<dbReference type="AlphaFoldDB" id="A0A444U0R9"/>
<evidence type="ECO:0000256" key="1">
    <source>
        <dbReference type="ARBA" id="ARBA00004141"/>
    </source>
</evidence>
<evidence type="ECO:0000313" key="7">
    <source>
        <dbReference type="EMBL" id="RXM28764.1"/>
    </source>
</evidence>
<keyword evidence="3 5" id="KW-1133">Transmembrane helix</keyword>
<feature type="transmembrane region" description="Helical" evidence="5">
    <location>
        <begin position="42"/>
        <end position="59"/>
    </location>
</feature>
<comment type="caution">
    <text evidence="7">The sequence shown here is derived from an EMBL/GenBank/DDBJ whole genome shotgun (WGS) entry which is preliminary data.</text>
</comment>
<reference evidence="7 8" key="1">
    <citation type="submission" date="2019-01" db="EMBL/GenBank/DDBJ databases">
        <title>Draft Genome and Complete Hox-Cluster Characterization of the Sterlet Sturgeon (Acipenser ruthenus).</title>
        <authorList>
            <person name="Wei Q."/>
        </authorList>
    </citation>
    <scope>NUCLEOTIDE SEQUENCE [LARGE SCALE GENOMIC DNA]</scope>
    <source>
        <strain evidence="7">WHYD16114868_AA</strain>
        <tissue evidence="7">Blood</tissue>
    </source>
</reference>
<feature type="domain" description="Cation efflux protein transmembrane" evidence="6">
    <location>
        <begin position="12"/>
        <end position="71"/>
    </location>
</feature>
<dbReference type="Pfam" id="PF01545">
    <property type="entry name" value="Cation_efflux"/>
    <property type="match status" value="1"/>
</dbReference>
<dbReference type="GO" id="GO:0008324">
    <property type="term" value="F:monoatomic cation transmembrane transporter activity"/>
    <property type="evidence" value="ECO:0007669"/>
    <property type="project" value="InterPro"/>
</dbReference>
<dbReference type="Proteomes" id="UP000289886">
    <property type="component" value="Unassembled WGS sequence"/>
</dbReference>
<proteinExistence type="predicted"/>